<dbReference type="InterPro" id="IPR001650">
    <property type="entry name" value="Helicase_C-like"/>
</dbReference>
<comment type="caution">
    <text evidence="2">The sequence shown here is derived from an EMBL/GenBank/DDBJ whole genome shotgun (WGS) entry which is preliminary data.</text>
</comment>
<dbReference type="OrthoDB" id="2349151at2759"/>
<feature type="domain" description="Helicase C-terminal" evidence="1">
    <location>
        <begin position="137"/>
        <end position="309"/>
    </location>
</feature>
<accession>A0A9P8BSK4</accession>
<dbReference type="PROSITE" id="PS51194">
    <property type="entry name" value="HELICASE_CTER"/>
    <property type="match status" value="1"/>
</dbReference>
<dbReference type="PANTHER" id="PTHR47958">
    <property type="entry name" value="ATP-DEPENDENT RNA HELICASE DBP3"/>
    <property type="match status" value="1"/>
</dbReference>
<dbReference type="CDD" id="cd18787">
    <property type="entry name" value="SF2_C_DEAD"/>
    <property type="match status" value="1"/>
</dbReference>
<dbReference type="Pfam" id="PF00271">
    <property type="entry name" value="Helicase_C"/>
    <property type="match status" value="1"/>
</dbReference>
<evidence type="ECO:0000259" key="1">
    <source>
        <dbReference type="PROSITE" id="PS51194"/>
    </source>
</evidence>
<protein>
    <recommendedName>
        <fullName evidence="1">Helicase C-terminal domain-containing protein</fullName>
    </recommendedName>
</protein>
<evidence type="ECO:0000313" key="3">
    <source>
        <dbReference type="Proteomes" id="UP000707451"/>
    </source>
</evidence>
<name>A0A9P8BSK4_9FUNG</name>
<dbReference type="AlphaFoldDB" id="A0A9P8BSK4"/>
<dbReference type="SUPFAM" id="SSF52540">
    <property type="entry name" value="P-loop containing nucleoside triphosphate hydrolases"/>
    <property type="match status" value="1"/>
</dbReference>
<dbReference type="EMBL" id="JAHRHY010000010">
    <property type="protein sequence ID" value="KAG9066353.1"/>
    <property type="molecule type" value="Genomic_DNA"/>
</dbReference>
<sequence length="334" mass="37931">MVDLTATDRDERNVTLYFGSEWSPMGDPTATVKDYTDETARENAEIEYELVDEESRTNAGIYFDKYKEPTPIWQHATQLEPSIRQIMMPSDMHKNESLSTALRSATLSSIVQAPARKVLKDDYIHIRVRKIGGTTRDIVQKVVKLEEYRKEETLVNLLLSQPPSRTVIFVNSKLRADKLDDVLYSQNFPCVSLHGDRNQREREDALNAFKSGRSPILITTSAASLDLDIKDVLHVVNYDLCDEVDEYVHRIECIARTGKPTLVTTFYTNSNNVIASQLATFLVECQQVVPKFLQEFMDETTTYEDADFVMEDKDGGFGTPAAKAPAQEDWVILD</sequence>
<proteinExistence type="predicted"/>
<reference evidence="2" key="1">
    <citation type="submission" date="2021-06" db="EMBL/GenBank/DDBJ databases">
        <title>Genome Sequence of Mortierella hyaline Strain SCG-10, a Cold-Adapted, Nitrate-Reducing Fungus Isolated from Soil in Minnesota, USA.</title>
        <authorList>
            <person name="Aldossari N."/>
        </authorList>
    </citation>
    <scope>NUCLEOTIDE SEQUENCE</scope>
    <source>
        <strain evidence="2">SCG-10</strain>
    </source>
</reference>
<dbReference type="Gene3D" id="3.40.50.300">
    <property type="entry name" value="P-loop containing nucleotide triphosphate hydrolases"/>
    <property type="match status" value="1"/>
</dbReference>
<dbReference type="Proteomes" id="UP000707451">
    <property type="component" value="Unassembled WGS sequence"/>
</dbReference>
<evidence type="ECO:0000313" key="2">
    <source>
        <dbReference type="EMBL" id="KAG9066353.1"/>
    </source>
</evidence>
<keyword evidence="3" id="KW-1185">Reference proteome</keyword>
<gene>
    <name evidence="2" type="ORF">KI688_001577</name>
</gene>
<dbReference type="InterPro" id="IPR027417">
    <property type="entry name" value="P-loop_NTPase"/>
</dbReference>
<organism evidence="2 3">
    <name type="scientific">Linnemannia hyalina</name>
    <dbReference type="NCBI Taxonomy" id="64524"/>
    <lineage>
        <taxon>Eukaryota</taxon>
        <taxon>Fungi</taxon>
        <taxon>Fungi incertae sedis</taxon>
        <taxon>Mucoromycota</taxon>
        <taxon>Mortierellomycotina</taxon>
        <taxon>Mortierellomycetes</taxon>
        <taxon>Mortierellales</taxon>
        <taxon>Mortierellaceae</taxon>
        <taxon>Linnemannia</taxon>
    </lineage>
</organism>
<dbReference type="SMART" id="SM00490">
    <property type="entry name" value="HELICc"/>
    <property type="match status" value="1"/>
</dbReference>